<keyword evidence="7" id="KW-1185">Reference proteome</keyword>
<dbReference type="EMBL" id="BPVZ01000011">
    <property type="protein sequence ID" value="GKU97116.1"/>
    <property type="molecule type" value="Genomic_DNA"/>
</dbReference>
<gene>
    <name evidence="6" type="ORF">SLEP1_g10296</name>
</gene>
<dbReference type="AlphaFoldDB" id="A0AAV5IHL7"/>
<comment type="caution">
    <text evidence="6">The sequence shown here is derived from an EMBL/GenBank/DDBJ whole genome shotgun (WGS) entry which is preliminary data.</text>
</comment>
<keyword evidence="5" id="KW-0472">Membrane</keyword>
<dbReference type="InterPro" id="IPR032675">
    <property type="entry name" value="LRR_dom_sf"/>
</dbReference>
<keyword evidence="3" id="KW-0732">Signal</keyword>
<dbReference type="Pfam" id="PF00560">
    <property type="entry name" value="LRR_1"/>
    <property type="match status" value="2"/>
</dbReference>
<dbReference type="GO" id="GO:0016020">
    <property type="term" value="C:membrane"/>
    <property type="evidence" value="ECO:0007669"/>
    <property type="project" value="UniProtKB-SubCell"/>
</dbReference>
<evidence type="ECO:0000256" key="4">
    <source>
        <dbReference type="ARBA" id="ARBA00022737"/>
    </source>
</evidence>
<name>A0AAV5IHL7_9ROSI</name>
<evidence type="ECO:0000313" key="7">
    <source>
        <dbReference type="Proteomes" id="UP001054252"/>
    </source>
</evidence>
<sequence length="166" mass="17776">MTSSSSVLTASVVATAVWVIVLTLASIILAAAGSQDSEAQALLECGWWNGFVNNTANHCSWPGVTCNHDGSVVEIGPLYNYYYEEEIFTKMNFSAFPNLLRLDLNNQGFNGSIPPSLGHLTKLRKLSLEGNQLSGSIPSEIGKLRNLVILDLSGDFLSGEVPSTLG</sequence>
<dbReference type="SUPFAM" id="SSF52058">
    <property type="entry name" value="L domain-like"/>
    <property type="match status" value="1"/>
</dbReference>
<evidence type="ECO:0000256" key="2">
    <source>
        <dbReference type="ARBA" id="ARBA00022614"/>
    </source>
</evidence>
<organism evidence="6 7">
    <name type="scientific">Rubroshorea leprosula</name>
    <dbReference type="NCBI Taxonomy" id="152421"/>
    <lineage>
        <taxon>Eukaryota</taxon>
        <taxon>Viridiplantae</taxon>
        <taxon>Streptophyta</taxon>
        <taxon>Embryophyta</taxon>
        <taxon>Tracheophyta</taxon>
        <taxon>Spermatophyta</taxon>
        <taxon>Magnoliopsida</taxon>
        <taxon>eudicotyledons</taxon>
        <taxon>Gunneridae</taxon>
        <taxon>Pentapetalae</taxon>
        <taxon>rosids</taxon>
        <taxon>malvids</taxon>
        <taxon>Malvales</taxon>
        <taxon>Dipterocarpaceae</taxon>
        <taxon>Rubroshorea</taxon>
    </lineage>
</organism>
<accession>A0AAV5IHL7</accession>
<evidence type="ECO:0000256" key="5">
    <source>
        <dbReference type="ARBA" id="ARBA00023136"/>
    </source>
</evidence>
<dbReference type="Gene3D" id="3.80.10.10">
    <property type="entry name" value="Ribonuclease Inhibitor"/>
    <property type="match status" value="1"/>
</dbReference>
<evidence type="ECO:0008006" key="8">
    <source>
        <dbReference type="Google" id="ProtNLM"/>
    </source>
</evidence>
<keyword evidence="2" id="KW-0433">Leucine-rich repeat</keyword>
<reference evidence="6 7" key="1">
    <citation type="journal article" date="2021" name="Commun. Biol.">
        <title>The genome of Shorea leprosula (Dipterocarpaceae) highlights the ecological relevance of drought in aseasonal tropical rainforests.</title>
        <authorList>
            <person name="Ng K.K.S."/>
            <person name="Kobayashi M.J."/>
            <person name="Fawcett J.A."/>
            <person name="Hatakeyama M."/>
            <person name="Paape T."/>
            <person name="Ng C.H."/>
            <person name="Ang C.C."/>
            <person name="Tnah L.H."/>
            <person name="Lee C.T."/>
            <person name="Nishiyama T."/>
            <person name="Sese J."/>
            <person name="O'Brien M.J."/>
            <person name="Copetti D."/>
            <person name="Mohd Noor M.I."/>
            <person name="Ong R.C."/>
            <person name="Putra M."/>
            <person name="Sireger I.Z."/>
            <person name="Indrioko S."/>
            <person name="Kosugi Y."/>
            <person name="Izuno A."/>
            <person name="Isagi Y."/>
            <person name="Lee S.L."/>
            <person name="Shimizu K.K."/>
        </authorList>
    </citation>
    <scope>NUCLEOTIDE SEQUENCE [LARGE SCALE GENOMIC DNA]</scope>
    <source>
        <strain evidence="6">214</strain>
    </source>
</reference>
<evidence type="ECO:0000313" key="6">
    <source>
        <dbReference type="EMBL" id="GKU97116.1"/>
    </source>
</evidence>
<evidence type="ECO:0000256" key="1">
    <source>
        <dbReference type="ARBA" id="ARBA00004370"/>
    </source>
</evidence>
<comment type="subcellular location">
    <subcellularLocation>
        <location evidence="1">Membrane</location>
    </subcellularLocation>
</comment>
<dbReference type="Proteomes" id="UP001054252">
    <property type="component" value="Unassembled WGS sequence"/>
</dbReference>
<dbReference type="PANTHER" id="PTHR47988">
    <property type="entry name" value="SOMATIC EMBRYOGENESIS RECEPTOR KINASE 1"/>
    <property type="match status" value="1"/>
</dbReference>
<evidence type="ECO:0000256" key="3">
    <source>
        <dbReference type="ARBA" id="ARBA00022729"/>
    </source>
</evidence>
<dbReference type="FunFam" id="3.80.10.10:FF:000400">
    <property type="entry name" value="Nuclear pore complex protein NUP107"/>
    <property type="match status" value="1"/>
</dbReference>
<dbReference type="InterPro" id="IPR001611">
    <property type="entry name" value="Leu-rich_rpt"/>
</dbReference>
<proteinExistence type="predicted"/>
<keyword evidence="4" id="KW-0677">Repeat</keyword>
<protein>
    <recommendedName>
        <fullName evidence="8">Leucine-rich repeat-containing N-terminal plant-type domain-containing protein</fullName>
    </recommendedName>
</protein>